<dbReference type="Proteomes" id="UP000641932">
    <property type="component" value="Unassembled WGS sequence"/>
</dbReference>
<dbReference type="EMBL" id="BMMS01000001">
    <property type="protein sequence ID" value="GGO79967.1"/>
    <property type="molecule type" value="Genomic_DNA"/>
</dbReference>
<reference evidence="2" key="1">
    <citation type="journal article" date="2014" name="Int. J. Syst. Evol. Microbiol.">
        <title>Complete genome sequence of Corynebacterium casei LMG S-19264T (=DSM 44701T), isolated from a smear-ripened cheese.</title>
        <authorList>
            <consortium name="US DOE Joint Genome Institute (JGI-PGF)"/>
            <person name="Walter F."/>
            <person name="Albersmeier A."/>
            <person name="Kalinowski J."/>
            <person name="Ruckert C."/>
        </authorList>
    </citation>
    <scope>NUCLEOTIDE SEQUENCE</scope>
    <source>
        <strain evidence="2">CGMCC 4.7201</strain>
    </source>
</reference>
<dbReference type="Gene3D" id="3.10.129.10">
    <property type="entry name" value="Hotdog Thioesterase"/>
    <property type="match status" value="1"/>
</dbReference>
<accession>A0A917ZDQ8</accession>
<name>A0A917ZDQ8_9ACTN</name>
<dbReference type="InterPro" id="IPR054545">
    <property type="entry name" value="ApeI-like"/>
</dbReference>
<keyword evidence="3" id="KW-1185">Reference proteome</keyword>
<proteinExistence type="predicted"/>
<comment type="caution">
    <text evidence="2">The sequence shown here is derived from an EMBL/GenBank/DDBJ whole genome shotgun (WGS) entry which is preliminary data.</text>
</comment>
<dbReference type="AlphaFoldDB" id="A0A917ZDQ8"/>
<dbReference type="InterPro" id="IPR029069">
    <property type="entry name" value="HotDog_dom_sf"/>
</dbReference>
<feature type="domain" description="ApeI dehydratase-like" evidence="1">
    <location>
        <begin position="18"/>
        <end position="99"/>
    </location>
</feature>
<dbReference type="Pfam" id="PF22818">
    <property type="entry name" value="ApeI-like"/>
    <property type="match status" value="1"/>
</dbReference>
<dbReference type="RefSeq" id="WP_189129393.1">
    <property type="nucleotide sequence ID" value="NZ_BMMS01000001.1"/>
</dbReference>
<gene>
    <name evidence="2" type="ORF">GCM10012280_00720</name>
</gene>
<evidence type="ECO:0000259" key="1">
    <source>
        <dbReference type="Pfam" id="PF22818"/>
    </source>
</evidence>
<organism evidence="2 3">
    <name type="scientific">Wenjunlia tyrosinilytica</name>
    <dbReference type="NCBI Taxonomy" id="1544741"/>
    <lineage>
        <taxon>Bacteria</taxon>
        <taxon>Bacillati</taxon>
        <taxon>Actinomycetota</taxon>
        <taxon>Actinomycetes</taxon>
        <taxon>Kitasatosporales</taxon>
        <taxon>Streptomycetaceae</taxon>
        <taxon>Wenjunlia</taxon>
    </lineage>
</organism>
<protein>
    <recommendedName>
        <fullName evidence="1">ApeI dehydratase-like domain-containing protein</fullName>
    </recommendedName>
</protein>
<reference evidence="2" key="2">
    <citation type="submission" date="2020-09" db="EMBL/GenBank/DDBJ databases">
        <authorList>
            <person name="Sun Q."/>
            <person name="Zhou Y."/>
        </authorList>
    </citation>
    <scope>NUCLEOTIDE SEQUENCE</scope>
    <source>
        <strain evidence="2">CGMCC 4.7201</strain>
    </source>
</reference>
<evidence type="ECO:0000313" key="3">
    <source>
        <dbReference type="Proteomes" id="UP000641932"/>
    </source>
</evidence>
<evidence type="ECO:0000313" key="2">
    <source>
        <dbReference type="EMBL" id="GGO79967.1"/>
    </source>
</evidence>
<sequence>MSAVTLLPGAQVLRLDDAGVEMRIPVDPAAPVFTGHYPAFPLLPGVFTLDAVHQAVLRHADEQDGVRPELEEIRSVRFYTPVFPGDVLAVDCVITHANGVRDVRARCRTDRDRTATLRLRYRDPA</sequence>
<dbReference type="SUPFAM" id="SSF54637">
    <property type="entry name" value="Thioesterase/thiol ester dehydrase-isomerase"/>
    <property type="match status" value="1"/>
</dbReference>